<name>A0ABM8VE99_9BACL</name>
<evidence type="ECO:0000256" key="1">
    <source>
        <dbReference type="SAM" id="MobiDB-lite"/>
    </source>
</evidence>
<organism evidence="2 3">
    <name type="scientific">Paenibacillus allorhizosphaerae</name>
    <dbReference type="NCBI Taxonomy" id="2849866"/>
    <lineage>
        <taxon>Bacteria</taxon>
        <taxon>Bacillati</taxon>
        <taxon>Bacillota</taxon>
        <taxon>Bacilli</taxon>
        <taxon>Bacillales</taxon>
        <taxon>Paenibacillaceae</taxon>
        <taxon>Paenibacillus</taxon>
    </lineage>
</organism>
<dbReference type="EMBL" id="CAJVCE010000004">
    <property type="protein sequence ID" value="CAG7630697.1"/>
    <property type="molecule type" value="Genomic_DNA"/>
</dbReference>
<keyword evidence="3" id="KW-1185">Reference proteome</keyword>
<accession>A0ABM8VE99</accession>
<dbReference type="Proteomes" id="UP000730618">
    <property type="component" value="Unassembled WGS sequence"/>
</dbReference>
<evidence type="ECO:0000313" key="2">
    <source>
        <dbReference type="EMBL" id="CAG7630697.1"/>
    </source>
</evidence>
<feature type="region of interest" description="Disordered" evidence="1">
    <location>
        <begin position="32"/>
        <end position="53"/>
    </location>
</feature>
<reference evidence="2 3" key="1">
    <citation type="submission" date="2021-06" db="EMBL/GenBank/DDBJ databases">
        <authorList>
            <person name="Criscuolo A."/>
        </authorList>
    </citation>
    <scope>NUCLEOTIDE SEQUENCE [LARGE SCALE GENOMIC DNA]</scope>
    <source>
        <strain evidence="3">CIP 111802</strain>
    </source>
</reference>
<dbReference type="RefSeq" id="WP_218098025.1">
    <property type="nucleotide sequence ID" value="NZ_CAJVCE010000004.1"/>
</dbReference>
<proteinExistence type="predicted"/>
<sequence>MQTIKPELKQRLEAFEQSLSAELGIPVKVEFPQRRSEELPPEYELPHDNPEQG</sequence>
<evidence type="ECO:0000313" key="3">
    <source>
        <dbReference type="Proteomes" id="UP000730618"/>
    </source>
</evidence>
<protein>
    <submittedName>
        <fullName evidence="2">Uncharacterized protein</fullName>
    </submittedName>
</protein>
<comment type="caution">
    <text evidence="2">The sequence shown here is derived from an EMBL/GenBank/DDBJ whole genome shotgun (WGS) entry which is preliminary data.</text>
</comment>
<gene>
    <name evidence="2" type="ORF">PAECIP111802_01665</name>
</gene>